<reference evidence="1" key="2">
    <citation type="submission" date="2022-06" db="UniProtKB">
        <authorList>
            <consortium name="EnsemblMetazoa"/>
        </authorList>
    </citation>
    <scope>IDENTIFICATION</scope>
    <source>
        <strain evidence="1">PS312</strain>
    </source>
</reference>
<dbReference type="Gene3D" id="3.40.720.10">
    <property type="entry name" value="Alkaline Phosphatase, subunit A"/>
    <property type="match status" value="1"/>
</dbReference>
<proteinExistence type="predicted"/>
<dbReference type="Proteomes" id="UP000005239">
    <property type="component" value="Unassembled WGS sequence"/>
</dbReference>
<sequence length="561" mass="61204">MGRIRKLSLLLPILLIINAGHSLGGESAQILVKLREMDGIIRSGDSFLFTILGDHGMTKAGNHGGSSSDETRVPVVVYRSEEKEKGDGGRTNLSAPPSIEQLDVASFLSHEMDVEVQRDAIGVTFHHRIGYDASQSIIGLMRDVRRLGENIENGEEKDSLISCAHSLSSLLGADCGLRQGTHWRDTVERCYVQARQVQSLLISAASRFDGVTMMASIGVTIGIALFLLHSRLSIHSSTLLVLPIHFLSFFSSSTVEEEHDVWYFLLSTSLLIEVFRGMSKEGKGRNVFAPLSVLLLHRFAISFTMGKRRRWNIGEDLLPPPIMADLFDAKEVSSDFIPPSLLPLLAPLLLIVIPDGYGRSLRAAVLAPLIVRAVGYGSPQTTACIVWATFLGGIVLLVVERMTERRWLPSSLPSPLFLSLPILLSIARPHLQLILPVSFMMGKQLGKCRDSIGLTATALSAAFFYTGGGNSLATVDIAVGYAGLSEYQEWIVGAQIVLNAYAPCLCVLAGFVSEADSSKIAQDLSSEWMLRRAISLLGEAILNFDGTPWIGLHFTSPFEKF</sequence>
<name>A0A2A6CY35_PRIPA</name>
<dbReference type="SUPFAM" id="SSF53649">
    <property type="entry name" value="Alkaline phosphatase-like"/>
    <property type="match status" value="1"/>
</dbReference>
<dbReference type="EnsemblMetazoa" id="PPA36357.1">
    <property type="protein sequence ID" value="PPA36357.1"/>
    <property type="gene ID" value="WBGene00274726"/>
</dbReference>
<accession>A0A2A6CY35</accession>
<gene>
    <name evidence="1" type="primary">WBGene00274726</name>
</gene>
<dbReference type="GO" id="GO:0006506">
    <property type="term" value="P:GPI anchor biosynthetic process"/>
    <property type="evidence" value="ECO:0007669"/>
    <property type="project" value="InterPro"/>
</dbReference>
<reference evidence="2" key="1">
    <citation type="journal article" date="2008" name="Nat. Genet.">
        <title>The Pristionchus pacificus genome provides a unique perspective on nematode lifestyle and parasitism.</title>
        <authorList>
            <person name="Dieterich C."/>
            <person name="Clifton S.W."/>
            <person name="Schuster L.N."/>
            <person name="Chinwalla A."/>
            <person name="Delehaunty K."/>
            <person name="Dinkelacker I."/>
            <person name="Fulton L."/>
            <person name="Fulton R."/>
            <person name="Godfrey J."/>
            <person name="Minx P."/>
            <person name="Mitreva M."/>
            <person name="Roeseler W."/>
            <person name="Tian H."/>
            <person name="Witte H."/>
            <person name="Yang S.P."/>
            <person name="Wilson R.K."/>
            <person name="Sommer R.J."/>
        </authorList>
    </citation>
    <scope>NUCLEOTIDE SEQUENCE [LARGE SCALE GENOMIC DNA]</scope>
    <source>
        <strain evidence="2">PS312</strain>
    </source>
</reference>
<dbReference type="AlphaFoldDB" id="A0A2A6CY35"/>
<evidence type="ECO:0000313" key="1">
    <source>
        <dbReference type="EnsemblMetazoa" id="PPA36357.1"/>
    </source>
</evidence>
<accession>A0A8R1UMZ4</accession>
<dbReference type="PANTHER" id="PTHR23072">
    <property type="entry name" value="PHOSPHATIDYLINOSITOL GLYCAN-RELATED"/>
    <property type="match status" value="1"/>
</dbReference>
<evidence type="ECO:0000313" key="2">
    <source>
        <dbReference type="Proteomes" id="UP000005239"/>
    </source>
</evidence>
<dbReference type="InterPro" id="IPR017850">
    <property type="entry name" value="Alkaline_phosphatase_core_sf"/>
</dbReference>
<keyword evidence="2" id="KW-1185">Reference proteome</keyword>
<dbReference type="GO" id="GO:0051377">
    <property type="term" value="F:mannose-ethanolamine phosphotransferase activity"/>
    <property type="evidence" value="ECO:0007669"/>
    <property type="project" value="InterPro"/>
</dbReference>
<organism evidence="1 2">
    <name type="scientific">Pristionchus pacificus</name>
    <name type="common">Parasitic nematode worm</name>
    <dbReference type="NCBI Taxonomy" id="54126"/>
    <lineage>
        <taxon>Eukaryota</taxon>
        <taxon>Metazoa</taxon>
        <taxon>Ecdysozoa</taxon>
        <taxon>Nematoda</taxon>
        <taxon>Chromadorea</taxon>
        <taxon>Rhabditida</taxon>
        <taxon>Rhabditina</taxon>
        <taxon>Diplogasteromorpha</taxon>
        <taxon>Diplogasteroidea</taxon>
        <taxon>Neodiplogasteridae</taxon>
        <taxon>Pristionchus</taxon>
    </lineage>
</organism>
<dbReference type="GO" id="GO:0016020">
    <property type="term" value="C:membrane"/>
    <property type="evidence" value="ECO:0007669"/>
    <property type="project" value="GOC"/>
</dbReference>
<dbReference type="InterPro" id="IPR039527">
    <property type="entry name" value="PIGG/GPI7"/>
</dbReference>
<dbReference type="PANTHER" id="PTHR23072:SF0">
    <property type="entry name" value="GPI ETHANOLAMINE PHOSPHATE TRANSFERASE 2"/>
    <property type="match status" value="1"/>
</dbReference>
<protein>
    <submittedName>
        <fullName evidence="1">Uncharacterized protein</fullName>
    </submittedName>
</protein>